<evidence type="ECO:0000259" key="3">
    <source>
        <dbReference type="PROSITE" id="PS50222"/>
    </source>
</evidence>
<dbReference type="AlphaFoldDB" id="A0A6A4TKS4"/>
<dbReference type="GO" id="GO:0046914">
    <property type="term" value="F:transition metal ion binding"/>
    <property type="evidence" value="ECO:0007669"/>
    <property type="project" value="InterPro"/>
</dbReference>
<dbReference type="PROSITE" id="PS00018">
    <property type="entry name" value="EF_HAND_1"/>
    <property type="match status" value="1"/>
</dbReference>
<protein>
    <recommendedName>
        <fullName evidence="3">EF-hand domain-containing protein</fullName>
    </recommendedName>
</protein>
<gene>
    <name evidence="4" type="ORF">F2P81_001958</name>
</gene>
<dbReference type="PANTHER" id="PTHR11639">
    <property type="entry name" value="S100 CALCIUM-BINDING PROTEIN"/>
    <property type="match status" value="1"/>
</dbReference>
<dbReference type="GO" id="GO:0048471">
    <property type="term" value="C:perinuclear region of cytoplasm"/>
    <property type="evidence" value="ECO:0007669"/>
    <property type="project" value="TreeGrafter"/>
</dbReference>
<dbReference type="InterPro" id="IPR013787">
    <property type="entry name" value="S100_Ca-bd_sub"/>
</dbReference>
<proteinExistence type="predicted"/>
<comment type="caution">
    <text evidence="4">The sequence shown here is derived from an EMBL/GenBank/DDBJ whole genome shotgun (WGS) entry which is preliminary data.</text>
</comment>
<dbReference type="InterPro" id="IPR018247">
    <property type="entry name" value="EF_Hand_1_Ca_BS"/>
</dbReference>
<dbReference type="CDD" id="cd00213">
    <property type="entry name" value="S-100"/>
    <property type="match status" value="1"/>
</dbReference>
<dbReference type="GO" id="GO:0005509">
    <property type="term" value="F:calcium ion binding"/>
    <property type="evidence" value="ECO:0007669"/>
    <property type="project" value="InterPro"/>
</dbReference>
<dbReference type="SMART" id="SM01394">
    <property type="entry name" value="S_100"/>
    <property type="match status" value="1"/>
</dbReference>
<evidence type="ECO:0000313" key="4">
    <source>
        <dbReference type="EMBL" id="KAF0045429.1"/>
    </source>
</evidence>
<dbReference type="Proteomes" id="UP000438429">
    <property type="component" value="Unassembled WGS sequence"/>
</dbReference>
<dbReference type="GO" id="GO:0005615">
    <property type="term" value="C:extracellular space"/>
    <property type="evidence" value="ECO:0007669"/>
    <property type="project" value="TreeGrafter"/>
</dbReference>
<dbReference type="Pfam" id="PF13202">
    <property type="entry name" value="EF-hand_5"/>
    <property type="match status" value="1"/>
</dbReference>
<name>A0A6A4TKS4_SCOMX</name>
<dbReference type="InterPro" id="IPR011992">
    <property type="entry name" value="EF-hand-dom_pair"/>
</dbReference>
<dbReference type="PANTHER" id="PTHR11639:SF126">
    <property type="entry name" value="S100 CALCIUM-BINDING PROTEIN W"/>
    <property type="match status" value="1"/>
</dbReference>
<dbReference type="GO" id="GO:0048306">
    <property type="term" value="F:calcium-dependent protein binding"/>
    <property type="evidence" value="ECO:0007669"/>
    <property type="project" value="TreeGrafter"/>
</dbReference>
<feature type="domain" description="EF-hand" evidence="3">
    <location>
        <begin position="106"/>
        <end position="141"/>
    </location>
</feature>
<evidence type="ECO:0000313" key="5">
    <source>
        <dbReference type="Proteomes" id="UP000438429"/>
    </source>
</evidence>
<accession>A0A6A4TKS4</accession>
<sequence length="161" mass="18235">MTIHSPAMGYLVLTYSFFSLNLNNHNVPLHSKTTFCNWGDQRRRSKYDQSEDKLGDVAVMPRLEDAIKNMVEVFVENAKEDGTLNKDELKNMMEKEFDCAEIKGSLPSMDFDKAMGRMDKNHDGEVNFREFATCVAFIANCCYNKKTGKGKGCGRKGEGCH</sequence>
<evidence type="ECO:0000256" key="2">
    <source>
        <dbReference type="ARBA" id="ARBA00022837"/>
    </source>
</evidence>
<reference evidence="4 5" key="1">
    <citation type="submission" date="2019-06" db="EMBL/GenBank/DDBJ databases">
        <title>Draft genomes of female and male turbot (Scophthalmus maximus).</title>
        <authorList>
            <person name="Xu H."/>
            <person name="Xu X.-W."/>
            <person name="Shao C."/>
            <person name="Chen S."/>
        </authorList>
    </citation>
    <scope>NUCLEOTIDE SEQUENCE [LARGE SCALE GENOMIC DNA]</scope>
    <source>
        <strain evidence="4">Ysfricsl-2016a</strain>
        <tissue evidence="4">Blood</tissue>
    </source>
</reference>
<dbReference type="InterPro" id="IPR002048">
    <property type="entry name" value="EF_hand_dom"/>
</dbReference>
<dbReference type="InterPro" id="IPR034325">
    <property type="entry name" value="S-100_dom"/>
</dbReference>
<dbReference type="Pfam" id="PF01023">
    <property type="entry name" value="S_100"/>
    <property type="match status" value="1"/>
</dbReference>
<dbReference type="Gene3D" id="1.10.238.10">
    <property type="entry name" value="EF-hand"/>
    <property type="match status" value="1"/>
</dbReference>
<dbReference type="EMBL" id="VEVO01000002">
    <property type="protein sequence ID" value="KAF0045429.1"/>
    <property type="molecule type" value="Genomic_DNA"/>
</dbReference>
<dbReference type="SUPFAM" id="SSF47473">
    <property type="entry name" value="EF-hand"/>
    <property type="match status" value="1"/>
</dbReference>
<dbReference type="PROSITE" id="PS50222">
    <property type="entry name" value="EF_HAND_2"/>
    <property type="match status" value="1"/>
</dbReference>
<keyword evidence="2" id="KW-0106">Calcium</keyword>
<keyword evidence="1" id="KW-0479">Metal-binding</keyword>
<organism evidence="4 5">
    <name type="scientific">Scophthalmus maximus</name>
    <name type="common">Turbot</name>
    <name type="synonym">Psetta maxima</name>
    <dbReference type="NCBI Taxonomy" id="52904"/>
    <lineage>
        <taxon>Eukaryota</taxon>
        <taxon>Metazoa</taxon>
        <taxon>Chordata</taxon>
        <taxon>Craniata</taxon>
        <taxon>Vertebrata</taxon>
        <taxon>Euteleostomi</taxon>
        <taxon>Actinopterygii</taxon>
        <taxon>Neopterygii</taxon>
        <taxon>Teleostei</taxon>
        <taxon>Neoteleostei</taxon>
        <taxon>Acanthomorphata</taxon>
        <taxon>Carangaria</taxon>
        <taxon>Pleuronectiformes</taxon>
        <taxon>Pleuronectoidei</taxon>
        <taxon>Scophthalmidae</taxon>
        <taxon>Scophthalmus</taxon>
    </lineage>
</organism>
<evidence type="ECO:0000256" key="1">
    <source>
        <dbReference type="ARBA" id="ARBA00022723"/>
    </source>
</evidence>